<dbReference type="Pfam" id="PF00561">
    <property type="entry name" value="Abhydrolase_1"/>
    <property type="match status" value="1"/>
</dbReference>
<dbReference type="OrthoDB" id="9800754at2"/>
<feature type="domain" description="AB hydrolase-1" evidence="3">
    <location>
        <begin position="77"/>
        <end position="198"/>
    </location>
</feature>
<keyword evidence="5" id="KW-1185">Reference proteome</keyword>
<feature type="signal peptide" evidence="2">
    <location>
        <begin position="1"/>
        <end position="21"/>
    </location>
</feature>
<dbReference type="Gene3D" id="3.40.50.1820">
    <property type="entry name" value="alpha/beta hydrolase"/>
    <property type="match status" value="1"/>
</dbReference>
<evidence type="ECO:0000313" key="4">
    <source>
        <dbReference type="EMBL" id="TFU05639.1"/>
    </source>
</evidence>
<dbReference type="RefSeq" id="WP_135244364.1">
    <property type="nucleotide sequence ID" value="NZ_SIHO01000001.1"/>
</dbReference>
<dbReference type="PANTHER" id="PTHR32268">
    <property type="entry name" value="HOMOSERINE O-ACETYLTRANSFERASE"/>
    <property type="match status" value="1"/>
</dbReference>
<accession>A0A4Y9EQU6</accession>
<protein>
    <submittedName>
        <fullName evidence="4">Alpha/beta fold hydrolase</fullName>
    </submittedName>
</protein>
<evidence type="ECO:0000256" key="2">
    <source>
        <dbReference type="SAM" id="SignalP"/>
    </source>
</evidence>
<feature type="chain" id="PRO_5021264030" evidence="2">
    <location>
        <begin position="22"/>
        <end position="356"/>
    </location>
</feature>
<dbReference type="InterPro" id="IPR008220">
    <property type="entry name" value="HAT_MetX-like"/>
</dbReference>
<proteinExistence type="predicted"/>
<keyword evidence="1" id="KW-0808">Transferase</keyword>
<dbReference type="SUPFAM" id="SSF53474">
    <property type="entry name" value="alpha/beta-Hydrolases"/>
    <property type="match status" value="1"/>
</dbReference>
<dbReference type="GO" id="GO:0009086">
    <property type="term" value="P:methionine biosynthetic process"/>
    <property type="evidence" value="ECO:0007669"/>
    <property type="project" value="TreeGrafter"/>
</dbReference>
<dbReference type="InterPro" id="IPR000073">
    <property type="entry name" value="AB_hydrolase_1"/>
</dbReference>
<dbReference type="GO" id="GO:0016787">
    <property type="term" value="F:hydrolase activity"/>
    <property type="evidence" value="ECO:0007669"/>
    <property type="project" value="UniProtKB-KW"/>
</dbReference>
<dbReference type="EMBL" id="SIHO01000001">
    <property type="protein sequence ID" value="TFU05639.1"/>
    <property type="molecule type" value="Genomic_DNA"/>
</dbReference>
<organism evidence="4 5">
    <name type="scientific">Glacieibacterium arshaanense</name>
    <dbReference type="NCBI Taxonomy" id="2511025"/>
    <lineage>
        <taxon>Bacteria</taxon>
        <taxon>Pseudomonadati</taxon>
        <taxon>Pseudomonadota</taxon>
        <taxon>Alphaproteobacteria</taxon>
        <taxon>Sphingomonadales</taxon>
        <taxon>Sphingosinicellaceae</taxon>
        <taxon>Glacieibacterium</taxon>
    </lineage>
</organism>
<dbReference type="GO" id="GO:0009092">
    <property type="term" value="P:homoserine metabolic process"/>
    <property type="evidence" value="ECO:0007669"/>
    <property type="project" value="TreeGrafter"/>
</dbReference>
<evidence type="ECO:0000259" key="3">
    <source>
        <dbReference type="Pfam" id="PF00561"/>
    </source>
</evidence>
<name>A0A4Y9EQU6_9SPHN</name>
<dbReference type="GO" id="GO:0004414">
    <property type="term" value="F:homoserine O-acetyltransferase activity"/>
    <property type="evidence" value="ECO:0007669"/>
    <property type="project" value="TreeGrafter"/>
</dbReference>
<evidence type="ECO:0000313" key="5">
    <source>
        <dbReference type="Proteomes" id="UP000297737"/>
    </source>
</evidence>
<evidence type="ECO:0000256" key="1">
    <source>
        <dbReference type="ARBA" id="ARBA00022679"/>
    </source>
</evidence>
<dbReference type="PANTHER" id="PTHR32268:SF11">
    <property type="entry name" value="HOMOSERINE O-ACETYLTRANSFERASE"/>
    <property type="match status" value="1"/>
</dbReference>
<dbReference type="Proteomes" id="UP000297737">
    <property type="component" value="Unassembled WGS sequence"/>
</dbReference>
<comment type="caution">
    <text evidence="4">The sequence shown here is derived from an EMBL/GenBank/DDBJ whole genome shotgun (WGS) entry which is preliminary data.</text>
</comment>
<dbReference type="InterPro" id="IPR029058">
    <property type="entry name" value="AB_hydrolase_fold"/>
</dbReference>
<keyword evidence="2" id="KW-0732">Signal</keyword>
<reference evidence="4 5" key="1">
    <citation type="submission" date="2019-02" db="EMBL/GenBank/DDBJ databases">
        <title>Polymorphobacter sp. isolated from the lake at the Tibet of China.</title>
        <authorList>
            <person name="Li A."/>
        </authorList>
    </citation>
    <scope>NUCLEOTIDE SEQUENCE [LARGE SCALE GENOMIC DNA]</scope>
    <source>
        <strain evidence="4 5">DJ1R-1</strain>
    </source>
</reference>
<sequence length="356" mass="37568">MNWGRLAVPLVAITLATGGAAGATQIPGPKMTAADPREQHTVVMPDFTFADGRSQPLRIAYHAFGTPHRGSDGSIDNAVLLLHGTGGSSAAFLDPKFDKRLYAAGAPLDLAKTYVVLVDAIGTGGSSKPSDGAGRNFPHYDYHDMVVAQAHVVRKTLGIRKLKLVLGISMGGSNAWLWATEFPDLAGTVIVLSSLPVKPTGRNLLWRIASRDALLADPSPGGAGVRTAHAISALVMVAPPALKMFVPGAKAAEAVMAGEQPASDGLDLAWQLDAVRTYDPQPLLDAVTARVVNLNFADDPLYPPDTDPMPAIVKQFPNIRTVIVPASDATMGHMTLGEPRVWLPYVEADIRAALAR</sequence>
<gene>
    <name evidence="4" type="ORF">EUV02_00975</name>
</gene>
<keyword evidence="4" id="KW-0378">Hydrolase</keyword>
<dbReference type="AlphaFoldDB" id="A0A4Y9EQU6"/>